<proteinExistence type="predicted"/>
<sequence>MQGSRAIEDARGGQGAGATRRAVLRSAAWAAPVVAVAAATPLAAASTAPGGRLTVTSSGYMPSQDWGAFAGIVASPHYAGGLTDDMIVFSHPVTITRWVVLDDGRVLQLFFMPDDRSLPGVRATFLVPGYAPLPWSFGYPE</sequence>
<dbReference type="AlphaFoldDB" id="A0AB39BIH7"/>
<dbReference type="EMBL" id="CP162511">
    <property type="protein sequence ID" value="XDI06325.1"/>
    <property type="molecule type" value="Genomic_DNA"/>
</dbReference>
<dbReference type="PROSITE" id="PS51318">
    <property type="entry name" value="TAT"/>
    <property type="match status" value="1"/>
</dbReference>
<reference evidence="1" key="1">
    <citation type="submission" date="2024-05" db="EMBL/GenBank/DDBJ databases">
        <title>Herbiconiux sp. A18JL235.</title>
        <authorList>
            <person name="Zhang G."/>
        </authorList>
    </citation>
    <scope>NUCLEOTIDE SEQUENCE</scope>
    <source>
        <strain evidence="1">A18JL235</strain>
    </source>
</reference>
<dbReference type="RefSeq" id="WP_368498708.1">
    <property type="nucleotide sequence ID" value="NZ_CP162511.1"/>
</dbReference>
<protein>
    <submittedName>
        <fullName evidence="1">Uncharacterized protein</fullName>
    </submittedName>
</protein>
<dbReference type="InterPro" id="IPR006311">
    <property type="entry name" value="TAT_signal"/>
</dbReference>
<name>A0AB39BIH7_9MICO</name>
<accession>A0AB39BIH7</accession>
<organism evidence="1">
    <name type="scientific">Herbiconiux sp. A18JL235</name>
    <dbReference type="NCBI Taxonomy" id="3152363"/>
    <lineage>
        <taxon>Bacteria</taxon>
        <taxon>Bacillati</taxon>
        <taxon>Actinomycetota</taxon>
        <taxon>Actinomycetes</taxon>
        <taxon>Micrococcales</taxon>
        <taxon>Microbacteriaceae</taxon>
        <taxon>Herbiconiux</taxon>
    </lineage>
</organism>
<gene>
    <name evidence="1" type="ORF">ABFY20_04295</name>
</gene>
<evidence type="ECO:0000313" key="1">
    <source>
        <dbReference type="EMBL" id="XDI06325.1"/>
    </source>
</evidence>